<protein>
    <submittedName>
        <fullName evidence="2">DUF937 domain-containing protein</fullName>
    </submittedName>
</protein>
<accession>A0A939LZF9</accession>
<comment type="caution">
    <text evidence="2">The sequence shown here is derived from an EMBL/GenBank/DDBJ whole genome shotgun (WGS) entry which is preliminary data.</text>
</comment>
<feature type="compositionally biased region" description="Gly residues" evidence="1">
    <location>
        <begin position="205"/>
        <end position="221"/>
    </location>
</feature>
<dbReference type="InterPro" id="IPR009282">
    <property type="entry name" value="DUF937"/>
</dbReference>
<sequence>MAGKNEIDTLLAQVPVGDLAQRFGVDESTVEAAVRQALPGLLGGMAVNASDDDGADRLARAARQHEPAAKPGGRLDLQAIDTDDGQKIVKHVLGDKQGEVAQALGSHSGDSTIADLIPKLLPILAPIIMQFLAGRLGGSGGSGASGSTAGSGVGGVLGDLLGGLLGSGSSGSRSGSNSDGGLGDLLGGLLGGGSGTSGSAKSGSGSSGGGLGDLLGGLLGR</sequence>
<dbReference type="EMBL" id="JAGDYL010000018">
    <property type="protein sequence ID" value="MBO1805768.1"/>
    <property type="molecule type" value="Genomic_DNA"/>
</dbReference>
<keyword evidence="3" id="KW-1185">Reference proteome</keyword>
<evidence type="ECO:0000313" key="2">
    <source>
        <dbReference type="EMBL" id="MBO1805768.1"/>
    </source>
</evidence>
<dbReference type="Pfam" id="PF06078">
    <property type="entry name" value="DUF937"/>
    <property type="match status" value="1"/>
</dbReference>
<reference evidence="2" key="1">
    <citation type="submission" date="2021-03" db="EMBL/GenBank/DDBJ databases">
        <title>Leucobacter chromiisoli sp. nov., isolated from chromium-containing soil of chemical plant.</title>
        <authorList>
            <person name="Xu Z."/>
        </authorList>
    </citation>
    <scope>NUCLEOTIDE SEQUENCE</scope>
    <source>
        <strain evidence="2">A2</strain>
    </source>
</reference>
<dbReference type="AlphaFoldDB" id="A0A939LZF9"/>
<feature type="region of interest" description="Disordered" evidence="1">
    <location>
        <begin position="193"/>
        <end position="221"/>
    </location>
</feature>
<evidence type="ECO:0000313" key="3">
    <source>
        <dbReference type="Proteomes" id="UP000664398"/>
    </source>
</evidence>
<organism evidence="2 3">
    <name type="scientific">Leucobacter ruminantium</name>
    <dbReference type="NCBI Taxonomy" id="1289170"/>
    <lineage>
        <taxon>Bacteria</taxon>
        <taxon>Bacillati</taxon>
        <taxon>Actinomycetota</taxon>
        <taxon>Actinomycetes</taxon>
        <taxon>Micrococcales</taxon>
        <taxon>Microbacteriaceae</taxon>
        <taxon>Leucobacter</taxon>
    </lineage>
</organism>
<name>A0A939LZF9_9MICO</name>
<dbReference type="RefSeq" id="WP_208046235.1">
    <property type="nucleotide sequence ID" value="NZ_JAGDYL010000018.1"/>
</dbReference>
<evidence type="ECO:0000256" key="1">
    <source>
        <dbReference type="SAM" id="MobiDB-lite"/>
    </source>
</evidence>
<gene>
    <name evidence="2" type="ORF">J4H91_10630</name>
</gene>
<dbReference type="Proteomes" id="UP000664398">
    <property type="component" value="Unassembled WGS sequence"/>
</dbReference>
<proteinExistence type="predicted"/>